<dbReference type="EMBL" id="SMKS01000087">
    <property type="protein sequence ID" value="TDC99956.1"/>
    <property type="molecule type" value="Genomic_DNA"/>
</dbReference>
<accession>A0A4R4V948</accession>
<comment type="caution">
    <text evidence="1">The sequence shown here is derived from an EMBL/GenBank/DDBJ whole genome shotgun (WGS) entry which is preliminary data.</text>
</comment>
<sequence length="126" mass="13575">MLWVEASISMASRKEQECHGDVLFAKGRSDEAARLAAIAAAYDPASRQLWAWVRAGGAWASGRAEHSCGVAGRAGRGGTETDRDTRLLRALPNREDLQVLEADLLDGKLDPGQFGPSSDWCTRSSC</sequence>
<dbReference type="AlphaFoldDB" id="A0A4R4V948"/>
<proteinExistence type="predicted"/>
<reference evidence="1 2" key="1">
    <citation type="submission" date="2019-03" db="EMBL/GenBank/DDBJ databases">
        <title>Draft genome sequences of novel Actinobacteria.</title>
        <authorList>
            <person name="Sahin N."/>
            <person name="Ay H."/>
            <person name="Saygin H."/>
        </authorList>
    </citation>
    <scope>NUCLEOTIDE SEQUENCE [LARGE SCALE GENOMIC DNA]</scope>
    <source>
        <strain evidence="1 2">16K309</strain>
    </source>
</reference>
<name>A0A4R4V948_9PSEU</name>
<evidence type="ECO:0000313" key="1">
    <source>
        <dbReference type="EMBL" id="TDC99956.1"/>
    </source>
</evidence>
<protein>
    <submittedName>
        <fullName evidence="1">Uncharacterized protein</fullName>
    </submittedName>
</protein>
<dbReference type="Proteomes" id="UP000295674">
    <property type="component" value="Unassembled WGS sequence"/>
</dbReference>
<keyword evidence="2" id="KW-1185">Reference proteome</keyword>
<gene>
    <name evidence="1" type="ORF">E1181_28545</name>
</gene>
<organism evidence="1 2">
    <name type="scientific">Saccharopolyspora terrae</name>
    <dbReference type="NCBI Taxonomy" id="2530384"/>
    <lineage>
        <taxon>Bacteria</taxon>
        <taxon>Bacillati</taxon>
        <taxon>Actinomycetota</taxon>
        <taxon>Actinomycetes</taxon>
        <taxon>Pseudonocardiales</taxon>
        <taxon>Pseudonocardiaceae</taxon>
        <taxon>Saccharopolyspora</taxon>
    </lineage>
</organism>
<evidence type="ECO:0000313" key="2">
    <source>
        <dbReference type="Proteomes" id="UP000295674"/>
    </source>
</evidence>